<dbReference type="AlphaFoldDB" id="A0A0M6YGJ0"/>
<protein>
    <recommendedName>
        <fullName evidence="1">DUF2268 domain-containing protein</fullName>
    </recommendedName>
</protein>
<reference evidence="2 3" key="1">
    <citation type="submission" date="2015-07" db="EMBL/GenBank/DDBJ databases">
        <authorList>
            <person name="Noorani M."/>
        </authorList>
    </citation>
    <scope>NUCLEOTIDE SEQUENCE [LARGE SCALE GENOMIC DNA]</scope>
    <source>
        <strain evidence="2 3">CECT 7802</strain>
    </source>
</reference>
<organism evidence="2 3">
    <name type="scientific">Jannaschia donghaensis</name>
    <dbReference type="NCBI Taxonomy" id="420998"/>
    <lineage>
        <taxon>Bacteria</taxon>
        <taxon>Pseudomonadati</taxon>
        <taxon>Pseudomonadota</taxon>
        <taxon>Alphaproteobacteria</taxon>
        <taxon>Rhodobacterales</taxon>
        <taxon>Roseobacteraceae</taxon>
        <taxon>Jannaschia</taxon>
    </lineage>
</organism>
<sequence>MTDWAIASVSPSVRPFAARIEAAIAVVRFRVAAICDPQPIAFTLKADRIRAIPRFGFGGSCYETDAITLSFDTKSPNVEAHLDETLERTIAHEYHHALRWGGPGYGAKLGAALVSEGLAGHFVRQIYGSPPEPWESALAEEELAPWRAKAFDRFDARDHGHARWFFGADDHPPWLGYTLGYDMIGRYLAVHPDRTALDLAHEPYGEFKSALIG</sequence>
<evidence type="ECO:0000313" key="3">
    <source>
        <dbReference type="Proteomes" id="UP000049222"/>
    </source>
</evidence>
<dbReference type="EMBL" id="CXSU01000011">
    <property type="protein sequence ID" value="CTQ49472.1"/>
    <property type="molecule type" value="Genomic_DNA"/>
</dbReference>
<dbReference type="OrthoDB" id="69012at2"/>
<proteinExistence type="predicted"/>
<dbReference type="Proteomes" id="UP000049222">
    <property type="component" value="Unassembled WGS sequence"/>
</dbReference>
<feature type="domain" description="DUF2268" evidence="1">
    <location>
        <begin position="42"/>
        <end position="196"/>
    </location>
</feature>
<evidence type="ECO:0000313" key="2">
    <source>
        <dbReference type="EMBL" id="CTQ49472.1"/>
    </source>
</evidence>
<dbReference type="STRING" id="420998.JDO7802_01486"/>
<gene>
    <name evidence="2" type="ORF">JDO7802_01486</name>
</gene>
<dbReference type="InterPro" id="IPR018728">
    <property type="entry name" value="DUF2268"/>
</dbReference>
<name>A0A0M6YGJ0_9RHOB</name>
<evidence type="ECO:0000259" key="1">
    <source>
        <dbReference type="Pfam" id="PF10026"/>
    </source>
</evidence>
<keyword evidence="3" id="KW-1185">Reference proteome</keyword>
<dbReference type="RefSeq" id="WP_055084084.1">
    <property type="nucleotide sequence ID" value="NZ_CXSU01000011.1"/>
</dbReference>
<accession>A0A0M6YGJ0</accession>
<dbReference type="Pfam" id="PF10026">
    <property type="entry name" value="DUF2268"/>
    <property type="match status" value="1"/>
</dbReference>